<dbReference type="OrthoDB" id="982085at2"/>
<dbReference type="RefSeq" id="WP_073216579.1">
    <property type="nucleotide sequence ID" value="NZ_FNNS01000008.1"/>
</dbReference>
<dbReference type="EMBL" id="FQYV01000007">
    <property type="protein sequence ID" value="SHI92265.1"/>
    <property type="molecule type" value="Genomic_DNA"/>
</dbReference>
<dbReference type="AlphaFoldDB" id="A0A1M6F3L0"/>
<evidence type="ECO:0000313" key="1">
    <source>
        <dbReference type="EMBL" id="SHI92265.1"/>
    </source>
</evidence>
<proteinExistence type="predicted"/>
<evidence type="ECO:0008006" key="3">
    <source>
        <dbReference type="Google" id="ProtNLM"/>
    </source>
</evidence>
<dbReference type="Proteomes" id="UP000184172">
    <property type="component" value="Unassembled WGS sequence"/>
</dbReference>
<name>A0A1M6F3L0_9FLAO</name>
<reference evidence="2" key="1">
    <citation type="submission" date="2016-11" db="EMBL/GenBank/DDBJ databases">
        <authorList>
            <person name="Varghese N."/>
            <person name="Submissions S."/>
        </authorList>
    </citation>
    <scope>NUCLEOTIDE SEQUENCE [LARGE SCALE GENOMIC DNA]</scope>
    <source>
        <strain evidence="2">DSM 26349</strain>
    </source>
</reference>
<organism evidence="1 2">
    <name type="scientific">Aequorivita viscosa</name>
    <dbReference type="NCBI Taxonomy" id="797419"/>
    <lineage>
        <taxon>Bacteria</taxon>
        <taxon>Pseudomonadati</taxon>
        <taxon>Bacteroidota</taxon>
        <taxon>Flavobacteriia</taxon>
        <taxon>Flavobacteriales</taxon>
        <taxon>Flavobacteriaceae</taxon>
        <taxon>Aequorivita</taxon>
    </lineage>
</organism>
<gene>
    <name evidence="1" type="ORF">SAMN04487908_10735</name>
</gene>
<protein>
    <recommendedName>
        <fullName evidence="3">DUF937 domain-containing protein</fullName>
    </recommendedName>
</protein>
<keyword evidence="2" id="KW-1185">Reference proteome</keyword>
<accession>A0A1M6F3L0</accession>
<evidence type="ECO:0000313" key="2">
    <source>
        <dbReference type="Proteomes" id="UP000184172"/>
    </source>
</evidence>
<sequence length="149" mass="15212">MIEQIIGKLKSEIGGQLTSQTELSSGNLDSVFSIVGDVVKSEATKEMLGGNISSLINLFSDKPNDAGANKIQSQMSSGIVGELMGKLGISPEQSNKIVAIALPALLNMIAKKKDGDSNDDSSFLGDLLGNAGSGGIGGMAKGLLGGFLK</sequence>
<dbReference type="STRING" id="797419.SAMN05216556_10836"/>